<proteinExistence type="predicted"/>
<evidence type="ECO:0000313" key="1">
    <source>
        <dbReference type="EMBL" id="KKK71233.1"/>
    </source>
</evidence>
<gene>
    <name evidence="1" type="ORF">LCGC14_2915970</name>
</gene>
<dbReference type="AlphaFoldDB" id="A0A0F8XQH7"/>
<organism evidence="1">
    <name type="scientific">marine sediment metagenome</name>
    <dbReference type="NCBI Taxonomy" id="412755"/>
    <lineage>
        <taxon>unclassified sequences</taxon>
        <taxon>metagenomes</taxon>
        <taxon>ecological metagenomes</taxon>
    </lineage>
</organism>
<comment type="caution">
    <text evidence="1">The sequence shown here is derived from an EMBL/GenBank/DDBJ whole genome shotgun (WGS) entry which is preliminary data.</text>
</comment>
<sequence length="69" mass="7894">MAEQNATEGFKKGLYMVIVDTNIYHYVLCGYDAVMQMRTILQESGENHRVQVIKLGLTDFDAISHVHFC</sequence>
<name>A0A0F8XQH7_9ZZZZ</name>
<reference evidence="1" key="1">
    <citation type="journal article" date="2015" name="Nature">
        <title>Complex archaea that bridge the gap between prokaryotes and eukaryotes.</title>
        <authorList>
            <person name="Spang A."/>
            <person name="Saw J.H."/>
            <person name="Jorgensen S.L."/>
            <person name="Zaremba-Niedzwiedzka K."/>
            <person name="Martijn J."/>
            <person name="Lind A.E."/>
            <person name="van Eijk R."/>
            <person name="Schleper C."/>
            <person name="Guy L."/>
            <person name="Ettema T.J."/>
        </authorList>
    </citation>
    <scope>NUCLEOTIDE SEQUENCE</scope>
</reference>
<dbReference type="EMBL" id="LAZR01057826">
    <property type="protein sequence ID" value="KKK71233.1"/>
    <property type="molecule type" value="Genomic_DNA"/>
</dbReference>
<accession>A0A0F8XQH7</accession>
<protein>
    <submittedName>
        <fullName evidence="1">Uncharacterized protein</fullName>
    </submittedName>
</protein>